<name>A0A917N8H1_9GAMM</name>
<proteinExistence type="predicted"/>
<reference evidence="2" key="2">
    <citation type="submission" date="2020-09" db="EMBL/GenBank/DDBJ databases">
        <authorList>
            <person name="Sun Q."/>
            <person name="Ohkuma M."/>
        </authorList>
    </citation>
    <scope>NUCLEOTIDE SEQUENCE</scope>
    <source>
        <strain evidence="2">JCM 13919</strain>
    </source>
</reference>
<keyword evidence="3" id="KW-1185">Reference proteome</keyword>
<dbReference type="EMBL" id="BMOB01000001">
    <property type="protein sequence ID" value="GGI77787.1"/>
    <property type="molecule type" value="Genomic_DNA"/>
</dbReference>
<dbReference type="OrthoDB" id="5637713at2"/>
<feature type="signal peptide" evidence="1">
    <location>
        <begin position="1"/>
        <end position="19"/>
    </location>
</feature>
<keyword evidence="1" id="KW-0732">Signal</keyword>
<evidence type="ECO:0008006" key="4">
    <source>
        <dbReference type="Google" id="ProtNLM"/>
    </source>
</evidence>
<sequence>MKKLILPVILSSIPSVVLAESACGYLHISIQNYTGGVCKLQAANVMSGSLVSGQVPKLIYNGEMSSSFQMQQGYFSGPAIQLIYNCKNKSISLTSKQNLCFLAAGGITGDVNTANNLHARYLPYEGSYWSSKPGAIVWTIV</sequence>
<dbReference type="Proteomes" id="UP000630149">
    <property type="component" value="Unassembled WGS sequence"/>
</dbReference>
<gene>
    <name evidence="2" type="ORF">GCM10007966_03030</name>
</gene>
<comment type="caution">
    <text evidence="2">The sequence shown here is derived from an EMBL/GenBank/DDBJ whole genome shotgun (WGS) entry which is preliminary data.</text>
</comment>
<reference evidence="2" key="1">
    <citation type="journal article" date="2014" name="Int. J. Syst. Evol. Microbiol.">
        <title>Complete genome sequence of Corynebacterium casei LMG S-19264T (=DSM 44701T), isolated from a smear-ripened cheese.</title>
        <authorList>
            <consortium name="US DOE Joint Genome Institute (JGI-PGF)"/>
            <person name="Walter F."/>
            <person name="Albersmeier A."/>
            <person name="Kalinowski J."/>
            <person name="Ruckert C."/>
        </authorList>
    </citation>
    <scope>NUCLEOTIDE SEQUENCE</scope>
    <source>
        <strain evidence="2">JCM 13919</strain>
    </source>
</reference>
<evidence type="ECO:0000256" key="1">
    <source>
        <dbReference type="SAM" id="SignalP"/>
    </source>
</evidence>
<dbReference type="AlphaFoldDB" id="A0A917N8H1"/>
<dbReference type="RefSeq" id="WP_131775537.1">
    <property type="nucleotide sequence ID" value="NZ_BMOB01000001.1"/>
</dbReference>
<feature type="chain" id="PRO_5036848999" description="Fimbrial protein" evidence="1">
    <location>
        <begin position="20"/>
        <end position="141"/>
    </location>
</feature>
<organism evidence="2 3">
    <name type="scientific">Legionella impletisoli</name>
    <dbReference type="NCBI Taxonomy" id="343510"/>
    <lineage>
        <taxon>Bacteria</taxon>
        <taxon>Pseudomonadati</taxon>
        <taxon>Pseudomonadota</taxon>
        <taxon>Gammaproteobacteria</taxon>
        <taxon>Legionellales</taxon>
        <taxon>Legionellaceae</taxon>
        <taxon>Legionella</taxon>
    </lineage>
</organism>
<accession>A0A917N8H1</accession>
<evidence type="ECO:0000313" key="2">
    <source>
        <dbReference type="EMBL" id="GGI77787.1"/>
    </source>
</evidence>
<protein>
    <recommendedName>
        <fullName evidence="4">Fimbrial protein</fullName>
    </recommendedName>
</protein>
<evidence type="ECO:0000313" key="3">
    <source>
        <dbReference type="Proteomes" id="UP000630149"/>
    </source>
</evidence>